<dbReference type="InterPro" id="IPR014777">
    <property type="entry name" value="4pyrrole_Mease_sub1"/>
</dbReference>
<dbReference type="SUPFAM" id="SSF53790">
    <property type="entry name" value="Tetrapyrrole methylase"/>
    <property type="match status" value="1"/>
</dbReference>
<dbReference type="GO" id="GO:0051287">
    <property type="term" value="F:NAD binding"/>
    <property type="evidence" value="ECO:0007669"/>
    <property type="project" value="InterPro"/>
</dbReference>
<evidence type="ECO:0000256" key="10">
    <source>
        <dbReference type="ARBA" id="ARBA00023244"/>
    </source>
</evidence>
<proteinExistence type="inferred from homology"/>
<dbReference type="InterPro" id="IPR035996">
    <property type="entry name" value="4pyrrol_Methylase_sf"/>
</dbReference>
<evidence type="ECO:0000259" key="16">
    <source>
        <dbReference type="Pfam" id="PF00590"/>
    </source>
</evidence>
<keyword evidence="10" id="KW-0627">Porphyrin biosynthesis</keyword>
<evidence type="ECO:0000256" key="8">
    <source>
        <dbReference type="ARBA" id="ARBA00023027"/>
    </source>
</evidence>
<keyword evidence="4 15" id="KW-0489">Methyltransferase</keyword>
<dbReference type="NCBIfam" id="TIGR01469">
    <property type="entry name" value="cobA_cysG_Cterm"/>
    <property type="match status" value="1"/>
</dbReference>
<keyword evidence="9 19" id="KW-0456">Lyase</keyword>
<dbReference type="EMBL" id="CP018191">
    <property type="protein sequence ID" value="APH53987.1"/>
    <property type="molecule type" value="Genomic_DNA"/>
</dbReference>
<dbReference type="AlphaFoldDB" id="A0AAC9P7X9"/>
<name>A0AAC9P7X9_9PROT</name>
<dbReference type="Proteomes" id="UP000182373">
    <property type="component" value="Chromosome"/>
</dbReference>
<evidence type="ECO:0000259" key="17">
    <source>
        <dbReference type="Pfam" id="PF10414"/>
    </source>
</evidence>
<evidence type="ECO:0000259" key="18">
    <source>
        <dbReference type="Pfam" id="PF14824"/>
    </source>
</evidence>
<comment type="pathway">
    <text evidence="1">Porphyrin-containing compound metabolism; siroheme biosynthesis; sirohydrochlorin from precorrin-2: step 1/1.</text>
</comment>
<dbReference type="FunFam" id="3.30.160.110:FF:000001">
    <property type="entry name" value="Siroheme synthase"/>
    <property type="match status" value="1"/>
</dbReference>
<feature type="domain" description="Sirohaem synthase dimerisation" evidence="17">
    <location>
        <begin position="165"/>
        <end position="222"/>
    </location>
</feature>
<dbReference type="InterPro" id="IPR028281">
    <property type="entry name" value="Sirohaem_synthase_central"/>
</dbReference>
<comment type="catalytic activity">
    <reaction evidence="13">
        <text>precorrin-2 + NAD(+) = sirohydrochlorin + NADH + 2 H(+)</text>
        <dbReference type="Rhea" id="RHEA:15613"/>
        <dbReference type="ChEBI" id="CHEBI:15378"/>
        <dbReference type="ChEBI" id="CHEBI:57540"/>
        <dbReference type="ChEBI" id="CHEBI:57945"/>
        <dbReference type="ChEBI" id="CHEBI:58351"/>
        <dbReference type="ChEBI" id="CHEBI:58827"/>
        <dbReference type="EC" id="1.3.1.76"/>
    </reaction>
</comment>
<evidence type="ECO:0000256" key="13">
    <source>
        <dbReference type="ARBA" id="ARBA00047561"/>
    </source>
</evidence>
<feature type="domain" description="Tetrapyrrole methylase" evidence="16">
    <location>
        <begin position="234"/>
        <end position="441"/>
    </location>
</feature>
<protein>
    <submittedName>
        <fullName evidence="19">Sirohydrochlorin ferrochelatase</fullName>
        <ecNumber evidence="19">1.3.1.76</ecNumber>
        <ecNumber evidence="19">2.1.1.107</ecNumber>
        <ecNumber evidence="19">4.99.1.4</ecNumber>
    </submittedName>
</protein>
<dbReference type="InterPro" id="IPR014776">
    <property type="entry name" value="4pyrrole_Mease_sub2"/>
</dbReference>
<evidence type="ECO:0000256" key="2">
    <source>
        <dbReference type="ARBA" id="ARBA00005879"/>
    </source>
</evidence>
<dbReference type="InterPro" id="IPR019478">
    <property type="entry name" value="Sirohaem_synthase_dimer_dom"/>
</dbReference>
<dbReference type="SUPFAM" id="SSF75615">
    <property type="entry name" value="Siroheme synthase middle domains-like"/>
    <property type="match status" value="1"/>
</dbReference>
<dbReference type="NCBIfam" id="NF004790">
    <property type="entry name" value="PRK06136.1"/>
    <property type="match status" value="1"/>
</dbReference>
<keyword evidence="7 19" id="KW-0560">Oxidoreductase</keyword>
<gene>
    <name evidence="19" type="ORF">GbCGDNIH9_0735</name>
</gene>
<keyword evidence="3" id="KW-0169">Cobalamin biosynthesis</keyword>
<comment type="similarity">
    <text evidence="2 15">Belongs to the precorrin methyltransferase family.</text>
</comment>
<dbReference type="PANTHER" id="PTHR45790">
    <property type="entry name" value="SIROHEME SYNTHASE-RELATED"/>
    <property type="match status" value="1"/>
</dbReference>
<feature type="domain" description="Siroheme synthase central" evidence="18">
    <location>
        <begin position="134"/>
        <end position="160"/>
    </location>
</feature>
<evidence type="ECO:0000256" key="12">
    <source>
        <dbReference type="ARBA" id="ARBA00025705"/>
    </source>
</evidence>
<dbReference type="InterPro" id="IPR050161">
    <property type="entry name" value="Siro_Cobalamin_biosynth"/>
</dbReference>
<dbReference type="GO" id="GO:0009236">
    <property type="term" value="P:cobalamin biosynthetic process"/>
    <property type="evidence" value="ECO:0007669"/>
    <property type="project" value="UniProtKB-KW"/>
</dbReference>
<evidence type="ECO:0000256" key="5">
    <source>
        <dbReference type="ARBA" id="ARBA00022679"/>
    </source>
</evidence>
<dbReference type="PANTHER" id="PTHR45790:SF3">
    <property type="entry name" value="S-ADENOSYL-L-METHIONINE-DEPENDENT UROPORPHYRINOGEN III METHYLTRANSFERASE, CHLOROPLASTIC"/>
    <property type="match status" value="1"/>
</dbReference>
<dbReference type="PIRSF" id="PIRSF036426">
    <property type="entry name" value="Sirohaem_synth"/>
    <property type="match status" value="1"/>
</dbReference>
<dbReference type="GO" id="GO:0043115">
    <property type="term" value="F:precorrin-2 dehydrogenase activity"/>
    <property type="evidence" value="ECO:0007669"/>
    <property type="project" value="UniProtKB-EC"/>
</dbReference>
<dbReference type="InterPro" id="IPR003043">
    <property type="entry name" value="Uropor_MeTrfase_CS"/>
</dbReference>
<dbReference type="GO" id="GO:0019354">
    <property type="term" value="P:siroheme biosynthetic process"/>
    <property type="evidence" value="ECO:0007669"/>
    <property type="project" value="InterPro"/>
</dbReference>
<accession>A0AAC9P7X9</accession>
<evidence type="ECO:0000256" key="15">
    <source>
        <dbReference type="RuleBase" id="RU003960"/>
    </source>
</evidence>
<dbReference type="GO" id="GO:0032259">
    <property type="term" value="P:methylation"/>
    <property type="evidence" value="ECO:0007669"/>
    <property type="project" value="UniProtKB-KW"/>
</dbReference>
<evidence type="ECO:0000256" key="9">
    <source>
        <dbReference type="ARBA" id="ARBA00023239"/>
    </source>
</evidence>
<dbReference type="Pfam" id="PF14824">
    <property type="entry name" value="Sirohm_synth_M"/>
    <property type="match status" value="1"/>
</dbReference>
<dbReference type="NCBIfam" id="NF007922">
    <property type="entry name" value="PRK10637.1"/>
    <property type="match status" value="1"/>
</dbReference>
<dbReference type="Pfam" id="PF00590">
    <property type="entry name" value="TP_methylase"/>
    <property type="match status" value="1"/>
</dbReference>
<dbReference type="GO" id="GO:0051266">
    <property type="term" value="F:sirohydrochlorin ferrochelatase activity"/>
    <property type="evidence" value="ECO:0007669"/>
    <property type="project" value="UniProtKB-EC"/>
</dbReference>
<evidence type="ECO:0000256" key="14">
    <source>
        <dbReference type="PIRSR" id="PIRSR036426-1"/>
    </source>
</evidence>
<evidence type="ECO:0000313" key="19">
    <source>
        <dbReference type="EMBL" id="APH53987.1"/>
    </source>
</evidence>
<evidence type="ECO:0000256" key="3">
    <source>
        <dbReference type="ARBA" id="ARBA00022573"/>
    </source>
</evidence>
<dbReference type="InterPro" id="IPR036291">
    <property type="entry name" value="NAD(P)-bd_dom_sf"/>
</dbReference>
<keyword evidence="5 15" id="KW-0808">Transferase</keyword>
<keyword evidence="8" id="KW-0520">NAD</keyword>
<dbReference type="Gene3D" id="3.40.1010.10">
    <property type="entry name" value="Cobalt-precorrin-4 Transmethylase, Domain 1"/>
    <property type="match status" value="1"/>
</dbReference>
<dbReference type="InterPro" id="IPR006367">
    <property type="entry name" value="Sirohaem_synthase_N"/>
</dbReference>
<dbReference type="Gene3D" id="1.10.8.210">
    <property type="entry name" value="Sirohaem synthase, dimerisation domain"/>
    <property type="match status" value="1"/>
</dbReference>
<dbReference type="InterPro" id="IPR000878">
    <property type="entry name" value="4pyrrol_Mease"/>
</dbReference>
<feature type="active site" description="Proton acceptor" evidence="14">
    <location>
        <position position="264"/>
    </location>
</feature>
<dbReference type="Pfam" id="PF10414">
    <property type="entry name" value="CysG_dimeriser"/>
    <property type="match status" value="1"/>
</dbReference>
<evidence type="ECO:0000256" key="1">
    <source>
        <dbReference type="ARBA" id="ARBA00005010"/>
    </source>
</evidence>
<dbReference type="PROSITE" id="PS00839">
    <property type="entry name" value="SUMT_1"/>
    <property type="match status" value="1"/>
</dbReference>
<dbReference type="Gene3D" id="3.40.50.720">
    <property type="entry name" value="NAD(P)-binding Rossmann-like Domain"/>
    <property type="match status" value="2"/>
</dbReference>
<dbReference type="Pfam" id="PF13241">
    <property type="entry name" value="NAD_binding_7"/>
    <property type="match status" value="1"/>
</dbReference>
<evidence type="ECO:0000256" key="7">
    <source>
        <dbReference type="ARBA" id="ARBA00023002"/>
    </source>
</evidence>
<evidence type="ECO:0000256" key="4">
    <source>
        <dbReference type="ARBA" id="ARBA00022603"/>
    </source>
</evidence>
<keyword evidence="6" id="KW-0949">S-adenosyl-L-methionine</keyword>
<dbReference type="InterPro" id="IPR012409">
    <property type="entry name" value="Sirohaem_synth"/>
</dbReference>
<comment type="pathway">
    <text evidence="12">Porphyrin-containing compound metabolism; siroheme biosynthesis; precorrin-2 from uroporphyrinogen III: step 1/1.</text>
</comment>
<dbReference type="GO" id="GO:0004851">
    <property type="term" value="F:uroporphyrin-III C-methyltransferase activity"/>
    <property type="evidence" value="ECO:0007669"/>
    <property type="project" value="UniProtKB-EC"/>
</dbReference>
<feature type="active site" description="Proton donor" evidence="14">
    <location>
        <position position="286"/>
    </location>
</feature>
<dbReference type="EC" id="1.3.1.76" evidence="19"/>
<evidence type="ECO:0000256" key="11">
    <source>
        <dbReference type="ARBA" id="ARBA00023268"/>
    </source>
</evidence>
<dbReference type="EC" id="4.99.1.4" evidence="19"/>
<dbReference type="FunFam" id="3.40.1010.10:FF:000001">
    <property type="entry name" value="Siroheme synthase"/>
    <property type="match status" value="1"/>
</dbReference>
<dbReference type="NCBIfam" id="TIGR01470">
    <property type="entry name" value="cysG_Nterm"/>
    <property type="match status" value="1"/>
</dbReference>
<dbReference type="CDD" id="cd11642">
    <property type="entry name" value="SUMT"/>
    <property type="match status" value="1"/>
</dbReference>
<dbReference type="EC" id="2.1.1.107" evidence="19"/>
<evidence type="ECO:0000256" key="6">
    <source>
        <dbReference type="ARBA" id="ARBA00022691"/>
    </source>
</evidence>
<keyword evidence="11" id="KW-0511">Multifunctional enzyme</keyword>
<reference evidence="20" key="1">
    <citation type="submission" date="2016-11" db="EMBL/GenBank/DDBJ databases">
        <title>Comparative genomic and phenotypic analysis of Granulibacter bethesdensis clinical isolates from patients with chronic granulomatous disease.</title>
        <authorList>
            <person name="Zarember K.A."/>
            <person name="Porcella S.F."/>
            <person name="Chu J."/>
            <person name="Ding L."/>
            <person name="Dahlstrom E."/>
            <person name="Barbian K."/>
            <person name="Martens C."/>
            <person name="Sykora L."/>
            <person name="Kramer S."/>
            <person name="Pettinato A.M."/>
            <person name="Hong H."/>
            <person name="Wald G."/>
            <person name="Berg L.J."/>
            <person name="Rogge L.S."/>
            <person name="Greenberg D.E."/>
            <person name="Falcone E.L."/>
            <person name="Neves J.F."/>
            <person name="Simoes M.J."/>
            <person name="Casal M."/>
            <person name="Rodriguez-Lopez F.C."/>
            <person name="Zelazny A."/>
            <person name="Gallin J.I."/>
            <person name="Holland S.M."/>
        </authorList>
    </citation>
    <scope>NUCLEOTIDE SEQUENCE [LARGE SCALE GENOMIC DNA]</scope>
    <source>
        <strain evidence="20">NIH9.1</strain>
    </source>
</reference>
<dbReference type="InterPro" id="IPR006366">
    <property type="entry name" value="CobA/CysG_C"/>
</dbReference>
<dbReference type="Gene3D" id="3.30.950.10">
    <property type="entry name" value="Methyltransferase, Cobalt-precorrin-4 Transmethylase, Domain 2"/>
    <property type="match status" value="1"/>
</dbReference>
<dbReference type="InterPro" id="IPR037115">
    <property type="entry name" value="Sirohaem_synt_dimer_dom_sf"/>
</dbReference>
<dbReference type="PROSITE" id="PS00840">
    <property type="entry name" value="SUMT_2"/>
    <property type="match status" value="1"/>
</dbReference>
<sequence>MLFTGPTPSQTFEMMAKWILSDNKAAYYGVQEGFTDMRHYPAFMDIIGRKALVIGQGESADRKAQALRRAGAEVNISPTFKPGLLDGCTIAIGAEATDEDLQALSRTAIERGIPVNIVDRPELCSFITPAIVDRSPLTIAISSGGAAPVLARLLRAKIEALVSPSYARLAALAEQFKDRLRAAFPDMAIRRRALESLLTGPAADLALNGQENEAGKLFEAAISQPDTISRKGIVYLVGAGPGAPDLLTLRAQRLLGEADVIVHDRLVTDEILDMGRRDASRIFVGKARANHCMRQEDINALLVRLGQEGKRVVRLKGGDPLIFGRGGEEAEALAEAGVAFEIVPGITAALGCAAGSNIPLTHREAARAVTFITGHTRDGTLEMDFHGAVQLGGTLAVYMGIVTLPRLRDGLLAAGLPAETPAALIERGGTKAQRALFGTLDYLVETAPDWSEGGPALVLVGKAVGRTVPAHQG</sequence>
<organism evidence="19 20">
    <name type="scientific">Granulibacter bethesdensis</name>
    <dbReference type="NCBI Taxonomy" id="364410"/>
    <lineage>
        <taxon>Bacteria</taxon>
        <taxon>Pseudomonadati</taxon>
        <taxon>Pseudomonadota</taxon>
        <taxon>Alphaproteobacteria</taxon>
        <taxon>Acetobacterales</taxon>
        <taxon>Acetobacteraceae</taxon>
        <taxon>Granulibacter</taxon>
    </lineage>
</organism>
<evidence type="ECO:0000313" key="20">
    <source>
        <dbReference type="Proteomes" id="UP000182373"/>
    </source>
</evidence>
<dbReference type="Gene3D" id="3.30.160.110">
    <property type="entry name" value="Siroheme synthase, domain 2"/>
    <property type="match status" value="1"/>
</dbReference>
<dbReference type="SUPFAM" id="SSF51735">
    <property type="entry name" value="NAD(P)-binding Rossmann-fold domains"/>
    <property type="match status" value="1"/>
</dbReference>